<reference evidence="1" key="1">
    <citation type="submission" date="2023-05" db="EMBL/GenBank/DDBJ databases">
        <authorList>
            <person name="Zhang X."/>
        </authorList>
    </citation>
    <scope>NUCLEOTIDE SEQUENCE</scope>
    <source>
        <strain evidence="1">YF14B1</strain>
    </source>
</reference>
<evidence type="ECO:0000313" key="2">
    <source>
        <dbReference type="Proteomes" id="UP001241110"/>
    </source>
</evidence>
<name>A0AAE3QSI8_9BACT</name>
<gene>
    <name evidence="1" type="ORF">QNI16_29280</name>
</gene>
<protein>
    <submittedName>
        <fullName evidence="1">Membrane-binding protein</fullName>
    </submittedName>
</protein>
<dbReference type="EMBL" id="JASJOS010000015">
    <property type="protein sequence ID" value="MDJ1484627.1"/>
    <property type="molecule type" value="Genomic_DNA"/>
</dbReference>
<comment type="caution">
    <text evidence="1">The sequence shown here is derived from an EMBL/GenBank/DDBJ whole genome shotgun (WGS) entry which is preliminary data.</text>
</comment>
<accession>A0AAE3QSI8</accession>
<dbReference type="RefSeq" id="WP_313986204.1">
    <property type="nucleotide sequence ID" value="NZ_JASJOS010000015.1"/>
</dbReference>
<organism evidence="1 2">
    <name type="scientific">Xanthocytophaga flava</name>
    <dbReference type="NCBI Taxonomy" id="3048013"/>
    <lineage>
        <taxon>Bacteria</taxon>
        <taxon>Pseudomonadati</taxon>
        <taxon>Bacteroidota</taxon>
        <taxon>Cytophagia</taxon>
        <taxon>Cytophagales</taxon>
        <taxon>Rhodocytophagaceae</taxon>
        <taxon>Xanthocytophaga</taxon>
    </lineage>
</organism>
<sequence>MNRIPLGKGFFCLFFILYAFGKSYGQYPLAIETDHHCTYLGEPIAGDLYEFTSSEETSQAIARIMSVMGLKARFEIKAVNIENAAAVIYDNKRYILYSQHFMSQMQQACHTDWAAISILAHEIGHHLNGHTLLEEGSRPSNELEADEFSGFILHKMGATLTEAQVAISMLAEEKGSVTHPPKRARLEAIAVGWERANEGMVAQKKSAPSDNVRTNTTSASSDSQVAAVQPIDSKYLLGKVIFHSNPENQYYLTTQMDLIKTTGGSVKVIGKLIKSNREEYPFMIYNMNKNYIYIASNGEIYNASKQKIGYTVDL</sequence>
<evidence type="ECO:0000313" key="1">
    <source>
        <dbReference type="EMBL" id="MDJ1484627.1"/>
    </source>
</evidence>
<proteinExistence type="predicted"/>
<dbReference type="AlphaFoldDB" id="A0AAE3QSI8"/>
<dbReference type="Proteomes" id="UP001241110">
    <property type="component" value="Unassembled WGS sequence"/>
</dbReference>